<dbReference type="PRINTS" id="PR00775">
    <property type="entry name" value="HEATSHOCK90"/>
</dbReference>
<dbReference type="Pfam" id="PF00656">
    <property type="entry name" value="Peptidase_C14"/>
    <property type="match status" value="1"/>
</dbReference>
<dbReference type="InterPro" id="IPR011600">
    <property type="entry name" value="Pept_C14_caspase"/>
</dbReference>
<organism evidence="4 5">
    <name type="scientific">Nonomuraea terrae</name>
    <dbReference type="NCBI Taxonomy" id="2530383"/>
    <lineage>
        <taxon>Bacteria</taxon>
        <taxon>Bacillati</taxon>
        <taxon>Actinomycetota</taxon>
        <taxon>Actinomycetes</taxon>
        <taxon>Streptosporangiales</taxon>
        <taxon>Streptosporangiaceae</taxon>
        <taxon>Nonomuraea</taxon>
    </lineage>
</organism>
<sequence>MTVRHALLIGVPRCDDRELDDLGDVVRTDVRAMRQSLDQSGYAVVESFGVEESEEPTGTRIRRRIRRACEEVPEGGVLLLYFSGHGVSLDGSDYLVPCDADRGTGALAVDELVSFVPDGLEGCRARLVVFFVDACRNAPAGEHNPVVHGGRLPYWKGGDFVMITGCGPGQKCHYGETGSYFTQALAQTLDRRNPARTLQQVFDDVRRQMARVARPTDEQPQQPHAHHVLSERMPGADLAICDGDDLTVAWRRAVETTPLWDLSAEAVPTATREKVREVVERCAVRRNEAAAELRRHVRIDDPWSDQNYPIRILDRLVELLDGAELTPAETALLVAAPFLRECLIGAGIRQAARIKPISFARTYEPGPRNDLELTHEMHQHLLQRAEGLAAREAYAARDALAMWLVHQWLAVGSALWRGEDAKQLYAATASALDVTPKAPRGERAGLVEALVLAVGSDLADHDLAERAYLDGRWRVLTRVLGVAGTLAVDVRRLPSVIADHLGTHLELPLSTVTSAVERLEWRHSEEALNLCLSCEHPALHLALEDVVRRADAALAAAQADKHLAPVLVKRLPERVTADELRPEQRERTPAYATPVMRFRLAEEKVRELLMGRQLYDDPSLAIRELYQNALDACRYRDTRLRYIRREGWHGEITFRQGVKDGRPYIECQDNGVGMDADTLLHVFANAGERFVYRQQYRAEQAEWESADPPLRMVSNSQFGVGVFSYFMLADEIEVLTRPVNRHGVPAQQAHSVHIASSGSLLQITPSEAGMPEGGTRVRLYLSGDEKVSVLRTMRRLLWVSDYDVEVTEEDRGSERWTAGKLRYQDDSPLKVGADLWWVSGNGGLLADGILTTEQMFGVVVNLRGVHRPRFTVDRKKLREWDRTWVHEETERSLPALETWPGLTMSWLWEMTEDTPQRAQRVFDHLVKIDAQVPIGEFWARDLLVPIRAVGCLPEDAALLSLRSQEGRYAVWLRTWRALQWHALLGHIPRSRMIQAAGGGSGEGCPLVGPVDAKLLEGLAHGTRASREHLLEGLADSEESVVSVLRRLRRYAITGLDVSVARAIPPVTRALTDEERPLFAVLTAWLCVGAARDEDSFGHLILASRRLDLPLGEVLRRAAELAPPGWSIPELDLGPLADHVCTEMDARLMSRDWDGMRPWLTGDIAPSRVADTSVERGLSVKDVLDMYGRFAPLGVRVQGSERYPDDLNPLELEALRLVDHVGQRITRMHLVVVAGRAGLSVHEAHAALARLEVRGLLERPEIAGSPDLRPGRDEVHFVLTCLSMSGAAEKPDVADRMTALRIAATVERESLRHPVETRIREAAVLATPGEPFTKVDLIRAAVELRCAIGVAREKLLSFYPGADAEAVSPEEAPLVLGRYVAGMLREAETSAALSWDLDPGKLIQNAYFSGMSVGAFLRRLRTYRALGMPVPDVHDEALDEFHPTEEDAKLLSRTGAGEPYMSEVDPLSLVQVAGRNGWTVAGTHRRLLRFTPLGVTLDYPHDACPDTIVHWQDLLALTVHLDGHAPAIAGAVTPAHLVRAAEELDETPERVRERLLRYAQLFGLTVPEEIIVA</sequence>
<dbReference type="Pfam" id="PF24401">
    <property type="entry name" value="iHD-CE"/>
    <property type="match status" value="1"/>
</dbReference>
<dbReference type="InterPro" id="IPR056506">
    <property type="entry name" value="iHD-CE"/>
</dbReference>
<dbReference type="InterPro" id="IPR052039">
    <property type="entry name" value="Caspase-related_regulators"/>
</dbReference>
<keyword evidence="5" id="KW-1185">Reference proteome</keyword>
<dbReference type="SUPFAM" id="SSF52129">
    <property type="entry name" value="Caspase-like"/>
    <property type="match status" value="1"/>
</dbReference>
<accession>A0A4R4YX80</accession>
<feature type="domain" description="wHTH-Hsp90 Na associated" evidence="3">
    <location>
        <begin position="1508"/>
        <end position="1557"/>
    </location>
</feature>
<feature type="domain" description="Peptidase C14 caspase" evidence="1">
    <location>
        <begin position="26"/>
        <end position="223"/>
    </location>
</feature>
<feature type="domain" description="iHD-CE" evidence="2">
    <location>
        <begin position="250"/>
        <end position="582"/>
    </location>
</feature>
<evidence type="ECO:0000259" key="2">
    <source>
        <dbReference type="Pfam" id="PF24401"/>
    </source>
</evidence>
<evidence type="ECO:0008006" key="6">
    <source>
        <dbReference type="Google" id="ProtNLM"/>
    </source>
</evidence>
<evidence type="ECO:0000259" key="3">
    <source>
        <dbReference type="Pfam" id="PF24410"/>
    </source>
</evidence>
<evidence type="ECO:0000313" key="4">
    <source>
        <dbReference type="EMBL" id="TDD50023.1"/>
    </source>
</evidence>
<dbReference type="InterPro" id="IPR056507">
    <property type="entry name" value="wHTH-HSP90_Na-assoc"/>
</dbReference>
<proteinExistence type="predicted"/>
<dbReference type="InterPro" id="IPR029030">
    <property type="entry name" value="Caspase-like_dom_sf"/>
</dbReference>
<dbReference type="GO" id="GO:0004197">
    <property type="term" value="F:cysteine-type endopeptidase activity"/>
    <property type="evidence" value="ECO:0007669"/>
    <property type="project" value="InterPro"/>
</dbReference>
<comment type="caution">
    <text evidence="4">The sequence shown here is derived from an EMBL/GenBank/DDBJ whole genome shotgun (WGS) entry which is preliminary data.</text>
</comment>
<gene>
    <name evidence="4" type="ORF">E1286_12870</name>
</gene>
<feature type="domain" description="wHTH-Hsp90 Na associated" evidence="3">
    <location>
        <begin position="1142"/>
        <end position="1189"/>
    </location>
</feature>
<dbReference type="InterPro" id="IPR020575">
    <property type="entry name" value="Hsp90_N"/>
</dbReference>
<dbReference type="SUPFAM" id="SSF55874">
    <property type="entry name" value="ATPase domain of HSP90 chaperone/DNA topoisomerase II/histidine kinase"/>
    <property type="match status" value="1"/>
</dbReference>
<evidence type="ECO:0000259" key="1">
    <source>
        <dbReference type="Pfam" id="PF00656"/>
    </source>
</evidence>
<protein>
    <recommendedName>
        <fullName evidence="6">ATP-binding protein</fullName>
    </recommendedName>
</protein>
<dbReference type="Gene3D" id="3.30.565.10">
    <property type="entry name" value="Histidine kinase-like ATPase, C-terminal domain"/>
    <property type="match status" value="1"/>
</dbReference>
<reference evidence="4 5" key="1">
    <citation type="submission" date="2019-03" db="EMBL/GenBank/DDBJ databases">
        <title>Draft genome sequences of novel Actinobacteria.</title>
        <authorList>
            <person name="Sahin N."/>
            <person name="Ay H."/>
            <person name="Saygin H."/>
        </authorList>
    </citation>
    <scope>NUCLEOTIDE SEQUENCE [LARGE SCALE GENOMIC DNA]</scope>
    <source>
        <strain evidence="4 5">CH32</strain>
    </source>
</reference>
<dbReference type="EMBL" id="SMKQ01000028">
    <property type="protein sequence ID" value="TDD50023.1"/>
    <property type="molecule type" value="Genomic_DNA"/>
</dbReference>
<dbReference type="InterPro" id="IPR036890">
    <property type="entry name" value="HATPase_C_sf"/>
</dbReference>
<dbReference type="Proteomes" id="UP000295302">
    <property type="component" value="Unassembled WGS sequence"/>
</dbReference>
<dbReference type="OrthoDB" id="9802640at2"/>
<dbReference type="PANTHER" id="PTHR22576">
    <property type="entry name" value="MUCOSA ASSOCIATED LYMPHOID TISSUE LYMPHOMA TRANSLOCATION PROTEIN 1/PARACASPASE"/>
    <property type="match status" value="1"/>
</dbReference>
<evidence type="ECO:0000313" key="5">
    <source>
        <dbReference type="Proteomes" id="UP000295302"/>
    </source>
</evidence>
<name>A0A4R4YX80_9ACTN</name>
<dbReference type="PANTHER" id="PTHR22576:SF37">
    <property type="entry name" value="MUCOSA-ASSOCIATED LYMPHOID TISSUE LYMPHOMA TRANSLOCATION PROTEIN 1"/>
    <property type="match status" value="1"/>
</dbReference>
<dbReference type="GO" id="GO:0006508">
    <property type="term" value="P:proteolysis"/>
    <property type="evidence" value="ECO:0007669"/>
    <property type="project" value="InterPro"/>
</dbReference>
<dbReference type="RefSeq" id="WP_132612040.1">
    <property type="nucleotide sequence ID" value="NZ_SMKQ01000028.1"/>
</dbReference>
<dbReference type="Gene3D" id="3.40.50.1460">
    <property type="match status" value="1"/>
</dbReference>
<dbReference type="Pfam" id="PF24410">
    <property type="entry name" value="wHTH-HSP90_Na-assoc"/>
    <property type="match status" value="2"/>
</dbReference>